<evidence type="ECO:0000313" key="2">
    <source>
        <dbReference type="Proteomes" id="UP000036458"/>
    </source>
</evidence>
<dbReference type="AlphaFoldDB" id="A0A0H4VQH0"/>
<keyword evidence="2" id="KW-1185">Reference proteome</keyword>
<proteinExistence type="predicted"/>
<dbReference type="PATRIC" id="fig|1379910.4.peg.2611"/>
<dbReference type="EMBL" id="CP010777">
    <property type="protein sequence ID" value="AKQ46187.1"/>
    <property type="molecule type" value="Genomic_DNA"/>
</dbReference>
<accession>A0A0H4VQH0</accession>
<dbReference type="Proteomes" id="UP000036458">
    <property type="component" value="Chromosome"/>
</dbReference>
<evidence type="ECO:0000313" key="1">
    <source>
        <dbReference type="EMBL" id="AKQ46187.1"/>
    </source>
</evidence>
<organism evidence="1 2">
    <name type="scientific">Rufibacter radiotolerans</name>
    <dbReference type="NCBI Taxonomy" id="1379910"/>
    <lineage>
        <taxon>Bacteria</taxon>
        <taxon>Pseudomonadati</taxon>
        <taxon>Bacteroidota</taxon>
        <taxon>Cytophagia</taxon>
        <taxon>Cytophagales</taxon>
        <taxon>Hymenobacteraceae</taxon>
        <taxon>Rufibacter</taxon>
    </lineage>
</organism>
<name>A0A0H4VQH0_9BACT</name>
<dbReference type="KEGG" id="ruf:TH63_12035"/>
<gene>
    <name evidence="1" type="ORF">TH63_12035</name>
</gene>
<protein>
    <submittedName>
        <fullName evidence="1">Uncharacterized protein</fullName>
    </submittedName>
</protein>
<sequence>MTRAQISFLQQMAYKIFESELRNTRKPWPLDLKREKEKKAGWAFFIIGGWEKQKAFPVLMERLSKVE</sequence>
<reference evidence="1 2" key="1">
    <citation type="submission" date="2015-01" db="EMBL/GenBank/DDBJ databases">
        <title>Rufibacter sp./DG31D/ whole genome sequencing.</title>
        <authorList>
            <person name="Kim M.K."/>
            <person name="Srinivasan S."/>
            <person name="Lee J.-J."/>
        </authorList>
    </citation>
    <scope>NUCLEOTIDE SEQUENCE [LARGE SCALE GENOMIC DNA]</scope>
    <source>
        <strain evidence="1 2">DG31D</strain>
    </source>
</reference>